<proteinExistence type="predicted"/>
<accession>A0A7H4P0T2</accession>
<dbReference type="EMBL" id="UGMX01000002">
    <property type="protein sequence ID" value="STW06047.1"/>
    <property type="molecule type" value="Genomic_DNA"/>
</dbReference>
<protein>
    <submittedName>
        <fullName evidence="1">Putative conjugal transfer protein</fullName>
    </submittedName>
</protein>
<dbReference type="AlphaFoldDB" id="A0A7H4P0T2"/>
<sequence length="79" mass="8977">MTSLHAGSPEECIEGLIDRCYENPDCRNMPFDVLLRKVLKSVDVIVSIDIHGDIRRMSDVYFKPLHLNGMRGVFSKGLK</sequence>
<evidence type="ECO:0000313" key="1">
    <source>
        <dbReference type="EMBL" id="STW06047.1"/>
    </source>
</evidence>
<comment type="caution">
    <text evidence="1">The sequence shown here is derived from an EMBL/GenBank/DDBJ whole genome shotgun (WGS) entry which is preliminary data.</text>
</comment>
<name>A0A7H4P0T2_9ENTR</name>
<evidence type="ECO:0000313" key="2">
    <source>
        <dbReference type="Proteomes" id="UP000254571"/>
    </source>
</evidence>
<dbReference type="Proteomes" id="UP000254571">
    <property type="component" value="Unassembled WGS sequence"/>
</dbReference>
<organism evidence="1 2">
    <name type="scientific">Klebsiella grimontii</name>
    <dbReference type="NCBI Taxonomy" id="2058152"/>
    <lineage>
        <taxon>Bacteria</taxon>
        <taxon>Pseudomonadati</taxon>
        <taxon>Pseudomonadota</taxon>
        <taxon>Gammaproteobacteria</taxon>
        <taxon>Enterobacterales</taxon>
        <taxon>Enterobacteriaceae</taxon>
        <taxon>Klebsiella/Raoultella group</taxon>
        <taxon>Klebsiella</taxon>
    </lineage>
</organism>
<dbReference type="InterPro" id="IPR027417">
    <property type="entry name" value="P-loop_NTPase"/>
</dbReference>
<dbReference type="Gene3D" id="3.40.50.300">
    <property type="entry name" value="P-loop containing nucleotide triphosphate hydrolases"/>
    <property type="match status" value="1"/>
</dbReference>
<gene>
    <name evidence="1" type="ORF">NCTC9149_02448</name>
</gene>
<reference evidence="1 2" key="1">
    <citation type="submission" date="2018-06" db="EMBL/GenBank/DDBJ databases">
        <authorList>
            <consortium name="Pathogen Informatics"/>
            <person name="Doyle S."/>
        </authorList>
    </citation>
    <scope>NUCLEOTIDE SEQUENCE [LARGE SCALE GENOMIC DNA]</scope>
    <source>
        <strain evidence="1 2">NCTC9149</strain>
    </source>
</reference>